<dbReference type="PROSITE" id="PS00705">
    <property type="entry name" value="PROK_CO2_ANHYDRASE_2"/>
    <property type="match status" value="1"/>
</dbReference>
<feature type="binding site" evidence="7">
    <location>
        <position position="166"/>
    </location>
    <ligand>
        <name>Zn(2+)</name>
        <dbReference type="ChEBI" id="CHEBI:29105"/>
    </ligand>
</feature>
<dbReference type="EMBL" id="JYFQ01000084">
    <property type="protein sequence ID" value="KKZ13565.1"/>
    <property type="molecule type" value="Genomic_DNA"/>
</dbReference>
<dbReference type="AlphaFoldDB" id="A0A0G8AWA0"/>
<keyword evidence="3 7" id="KW-0479">Metal-binding</keyword>
<dbReference type="PROSITE" id="PS00704">
    <property type="entry name" value="PROK_CO2_ANHYDRASE_1"/>
    <property type="match status" value="1"/>
</dbReference>
<name>A0A0G8AWA0_9SYNE</name>
<dbReference type="Gene3D" id="3.40.1050.10">
    <property type="entry name" value="Carbonic anhydrase"/>
    <property type="match status" value="1"/>
</dbReference>
<dbReference type="PANTHER" id="PTHR11002">
    <property type="entry name" value="CARBONIC ANHYDRASE"/>
    <property type="match status" value="1"/>
</dbReference>
<evidence type="ECO:0000256" key="2">
    <source>
        <dbReference type="ARBA" id="ARBA00012925"/>
    </source>
</evidence>
<proteinExistence type="inferred from homology"/>
<evidence type="ECO:0000313" key="9">
    <source>
        <dbReference type="EMBL" id="KKZ13565.1"/>
    </source>
</evidence>
<reference evidence="9 10" key="1">
    <citation type="submission" date="2015-02" db="EMBL/GenBank/DDBJ databases">
        <authorList>
            <person name="Slaby B."/>
            <person name="Hentschel U."/>
        </authorList>
    </citation>
    <scope>NUCLEOTIDE SEQUENCE [LARGE SCALE GENOMIC DNA]</scope>
    <source>
        <strain evidence="9">15L</strain>
    </source>
</reference>
<dbReference type="InterPro" id="IPR036874">
    <property type="entry name" value="Carbonic_anhydrase_sf"/>
</dbReference>
<dbReference type="InterPro" id="IPR001765">
    <property type="entry name" value="Carbonic_anhydrase"/>
</dbReference>
<dbReference type="EC" id="4.2.1.1" evidence="2 8"/>
<dbReference type="PATRIC" id="fig|1608419.3.peg.2355"/>
<comment type="caution">
    <text evidence="9">The sequence shown here is derived from an EMBL/GenBank/DDBJ whole genome shotgun (WGS) entry which is preliminary data.</text>
</comment>
<dbReference type="InterPro" id="IPR015892">
    <property type="entry name" value="Carbonic_anhydrase_CS"/>
</dbReference>
<evidence type="ECO:0000256" key="8">
    <source>
        <dbReference type="RuleBase" id="RU003956"/>
    </source>
</evidence>
<evidence type="ECO:0000256" key="6">
    <source>
        <dbReference type="ARBA" id="ARBA00048348"/>
    </source>
</evidence>
<evidence type="ECO:0000313" key="10">
    <source>
        <dbReference type="Proteomes" id="UP000035037"/>
    </source>
</evidence>
<dbReference type="SMART" id="SM00947">
    <property type="entry name" value="Pro_CA"/>
    <property type="match status" value="1"/>
</dbReference>
<evidence type="ECO:0000256" key="3">
    <source>
        <dbReference type="ARBA" id="ARBA00022723"/>
    </source>
</evidence>
<evidence type="ECO:0000256" key="7">
    <source>
        <dbReference type="PIRSR" id="PIRSR601765-1"/>
    </source>
</evidence>
<dbReference type="Proteomes" id="UP000035037">
    <property type="component" value="Unassembled WGS sequence"/>
</dbReference>
<evidence type="ECO:0000256" key="1">
    <source>
        <dbReference type="ARBA" id="ARBA00006217"/>
    </source>
</evidence>
<dbReference type="SUPFAM" id="SSF53056">
    <property type="entry name" value="beta-carbonic anhydrase, cab"/>
    <property type="match status" value="1"/>
</dbReference>
<accession>A0A0G8AWA0</accession>
<dbReference type="PANTHER" id="PTHR11002:SF76">
    <property type="entry name" value="CARBONIC ANHYDRASE"/>
    <property type="match status" value="1"/>
</dbReference>
<evidence type="ECO:0000256" key="4">
    <source>
        <dbReference type="ARBA" id="ARBA00022833"/>
    </source>
</evidence>
<dbReference type="GO" id="GO:0004089">
    <property type="term" value="F:carbonate dehydratase activity"/>
    <property type="evidence" value="ECO:0007669"/>
    <property type="project" value="UniProtKB-UniRule"/>
</dbReference>
<dbReference type="Pfam" id="PF00484">
    <property type="entry name" value="Pro_CA"/>
    <property type="match status" value="1"/>
</dbReference>
<feature type="binding site" evidence="7">
    <location>
        <position position="110"/>
    </location>
    <ligand>
        <name>Zn(2+)</name>
        <dbReference type="ChEBI" id="CHEBI:29105"/>
    </ligand>
</feature>
<organism evidence="9 10">
    <name type="scientific">Candidatus Synechococcus spongiarum 15L</name>
    <dbReference type="NCBI Taxonomy" id="1608419"/>
    <lineage>
        <taxon>Bacteria</taxon>
        <taxon>Bacillati</taxon>
        <taxon>Cyanobacteriota</taxon>
        <taxon>Cyanophyceae</taxon>
        <taxon>Synechococcales</taxon>
        <taxon>Synechococcaceae</taxon>
        <taxon>Synechococcus</taxon>
    </lineage>
</organism>
<keyword evidence="4 7" id="KW-0862">Zinc</keyword>
<protein>
    <recommendedName>
        <fullName evidence="2 8">Carbonic anhydrase</fullName>
        <ecNumber evidence="2 8">4.2.1.1</ecNumber>
    </recommendedName>
    <alternativeName>
        <fullName evidence="8">Carbonate dehydratase</fullName>
    </alternativeName>
</protein>
<sequence length="248" mass="26247">MRRRDLLNLGAGTAALSLAELAWQRFGHPALGAEKDATVEPLGACAPAGDPLQALLDGNARFVDFESRYQQASSQAARQRLLADYWQDNCHLVSAVLQKGQAPWAGIITCADSRVPPSWIFDVNPGQLFVVRSAGNTAFDDGVASMEYAVANLGVSLIMVLGHSGCGAVSAALGDQPLTPLLEQLVQPIRAAVPRGVQGLAQAVEHNTRSAAESLTVKSRLLARGVEAGTLKIYGAVYDIANSRVYLV</sequence>
<reference evidence="9 10" key="2">
    <citation type="submission" date="2015-05" db="EMBL/GenBank/DDBJ databases">
        <title>Lifestyle Evolution in Cyanobacterial Symbionts of Sponges.</title>
        <authorList>
            <person name="Burgsdorf I."/>
            <person name="Slaby B.M."/>
            <person name="Handley K.M."/>
            <person name="Haber M."/>
            <person name="Blom J."/>
            <person name="Marshall C.W."/>
            <person name="Gilbert J.A."/>
            <person name="Hentschel U."/>
            <person name="Steindler L."/>
        </authorList>
    </citation>
    <scope>NUCLEOTIDE SEQUENCE [LARGE SCALE GENOMIC DNA]</scope>
    <source>
        <strain evidence="9">15L</strain>
    </source>
</reference>
<comment type="cofactor">
    <cofactor evidence="7">
        <name>Zn(2+)</name>
        <dbReference type="ChEBI" id="CHEBI:29105"/>
    </cofactor>
    <text evidence="7">Binds 1 zinc ion per subunit.</text>
</comment>
<keyword evidence="5 8" id="KW-0456">Lyase</keyword>
<dbReference type="GO" id="GO:0008270">
    <property type="term" value="F:zinc ion binding"/>
    <property type="evidence" value="ECO:0007669"/>
    <property type="project" value="UniProtKB-UniRule"/>
</dbReference>
<evidence type="ECO:0000256" key="5">
    <source>
        <dbReference type="ARBA" id="ARBA00023239"/>
    </source>
</evidence>
<dbReference type="GO" id="GO:0015976">
    <property type="term" value="P:carbon utilization"/>
    <property type="evidence" value="ECO:0007669"/>
    <property type="project" value="InterPro"/>
</dbReference>
<comment type="function">
    <text evidence="8">Reversible hydration of carbon dioxide.</text>
</comment>
<gene>
    <name evidence="9" type="ORF">TQ37_04125</name>
</gene>
<comment type="catalytic activity">
    <reaction evidence="6 8">
        <text>hydrogencarbonate + H(+) = CO2 + H2O</text>
        <dbReference type="Rhea" id="RHEA:10748"/>
        <dbReference type="ChEBI" id="CHEBI:15377"/>
        <dbReference type="ChEBI" id="CHEBI:15378"/>
        <dbReference type="ChEBI" id="CHEBI:16526"/>
        <dbReference type="ChEBI" id="CHEBI:17544"/>
        <dbReference type="EC" id="4.2.1.1"/>
    </reaction>
</comment>
<comment type="similarity">
    <text evidence="1 8">Belongs to the beta-class carbonic anhydrase family.</text>
</comment>
<feature type="binding site" evidence="7">
    <location>
        <position position="163"/>
    </location>
    <ligand>
        <name>Zn(2+)</name>
        <dbReference type="ChEBI" id="CHEBI:29105"/>
    </ligand>
</feature>
<feature type="binding site" evidence="7">
    <location>
        <position position="112"/>
    </location>
    <ligand>
        <name>Zn(2+)</name>
        <dbReference type="ChEBI" id="CHEBI:29105"/>
    </ligand>
</feature>